<keyword evidence="1" id="KW-0812">Transmembrane</keyword>
<feature type="transmembrane region" description="Helical" evidence="1">
    <location>
        <begin position="18"/>
        <end position="40"/>
    </location>
</feature>
<accession>A0A1E5SY46</accession>
<dbReference type="EMBL" id="MDGQ01000005">
    <property type="protein sequence ID" value="OEK04041.1"/>
    <property type="molecule type" value="Genomic_DNA"/>
</dbReference>
<gene>
    <name evidence="2" type="ORF">BFP71_11135</name>
</gene>
<proteinExistence type="predicted"/>
<keyword evidence="3" id="KW-1185">Reference proteome</keyword>
<keyword evidence="1" id="KW-1133">Transmembrane helix</keyword>
<evidence type="ECO:0000256" key="1">
    <source>
        <dbReference type="SAM" id="Phobius"/>
    </source>
</evidence>
<name>A0A1E5SY46_9BACT</name>
<dbReference type="Pfam" id="PF06170">
    <property type="entry name" value="DUF983"/>
    <property type="match status" value="1"/>
</dbReference>
<sequence length="102" mass="11696">MNEKCEVCDQTFMPEPSFYMGAMFVGYALQIGLFLATYFGIRIINPNANLEIYMGIMITLVILTLPIVYRVSRSIWIHLMIKYQQQIDSLTNQSTTNESSSI</sequence>
<keyword evidence="1" id="KW-0472">Membrane</keyword>
<dbReference type="STRING" id="1563681.BFP71_11135"/>
<organism evidence="2 3">
    <name type="scientific">Roseivirga misakiensis</name>
    <dbReference type="NCBI Taxonomy" id="1563681"/>
    <lineage>
        <taxon>Bacteria</taxon>
        <taxon>Pseudomonadati</taxon>
        <taxon>Bacteroidota</taxon>
        <taxon>Cytophagia</taxon>
        <taxon>Cytophagales</taxon>
        <taxon>Roseivirgaceae</taxon>
        <taxon>Roseivirga</taxon>
    </lineage>
</organism>
<feature type="transmembrane region" description="Helical" evidence="1">
    <location>
        <begin position="52"/>
        <end position="72"/>
    </location>
</feature>
<evidence type="ECO:0000313" key="2">
    <source>
        <dbReference type="EMBL" id="OEK04041.1"/>
    </source>
</evidence>
<evidence type="ECO:0000313" key="3">
    <source>
        <dbReference type="Proteomes" id="UP000095552"/>
    </source>
</evidence>
<comment type="caution">
    <text evidence="2">The sequence shown here is derived from an EMBL/GenBank/DDBJ whole genome shotgun (WGS) entry which is preliminary data.</text>
</comment>
<protein>
    <recommendedName>
        <fullName evidence="4">DUF983 domain-containing protein</fullName>
    </recommendedName>
</protein>
<dbReference type="AlphaFoldDB" id="A0A1E5SY46"/>
<dbReference type="InterPro" id="IPR009325">
    <property type="entry name" value="DUF983"/>
</dbReference>
<reference evidence="2 3" key="1">
    <citation type="submission" date="2016-08" db="EMBL/GenBank/DDBJ databases">
        <title>Draft genome of Fabibacter sp. strain SK-8.</title>
        <authorList>
            <person name="Wong S.-K."/>
            <person name="Hamasaki K."/>
            <person name="Yoshizawa S."/>
        </authorList>
    </citation>
    <scope>NUCLEOTIDE SEQUENCE [LARGE SCALE GENOMIC DNA]</scope>
    <source>
        <strain evidence="2 3">SK-8</strain>
    </source>
</reference>
<dbReference type="Proteomes" id="UP000095552">
    <property type="component" value="Unassembled WGS sequence"/>
</dbReference>
<evidence type="ECO:0008006" key="4">
    <source>
        <dbReference type="Google" id="ProtNLM"/>
    </source>
</evidence>